<keyword evidence="2" id="KW-1185">Reference proteome</keyword>
<name>A0A2P7QPI3_9SPHN</name>
<gene>
    <name evidence="1" type="ORF">C7I55_15020</name>
</gene>
<dbReference type="Pfam" id="PF13692">
    <property type="entry name" value="Glyco_trans_1_4"/>
    <property type="match status" value="1"/>
</dbReference>
<organism evidence="1 2">
    <name type="scientific">Allosphingosinicella deserti</name>
    <dbReference type="NCBI Taxonomy" id="2116704"/>
    <lineage>
        <taxon>Bacteria</taxon>
        <taxon>Pseudomonadati</taxon>
        <taxon>Pseudomonadota</taxon>
        <taxon>Alphaproteobacteria</taxon>
        <taxon>Sphingomonadales</taxon>
        <taxon>Sphingomonadaceae</taxon>
        <taxon>Allosphingosinicella</taxon>
    </lineage>
</organism>
<dbReference type="SUPFAM" id="SSF53756">
    <property type="entry name" value="UDP-Glycosyltransferase/glycogen phosphorylase"/>
    <property type="match status" value="1"/>
</dbReference>
<keyword evidence="1" id="KW-0808">Transferase</keyword>
<dbReference type="Gene3D" id="3.40.50.2000">
    <property type="entry name" value="Glycogen Phosphorylase B"/>
    <property type="match status" value="2"/>
</dbReference>
<comment type="caution">
    <text evidence="1">The sequence shown here is derived from an EMBL/GenBank/DDBJ whole genome shotgun (WGS) entry which is preliminary data.</text>
</comment>
<evidence type="ECO:0000313" key="1">
    <source>
        <dbReference type="EMBL" id="PSJ39867.1"/>
    </source>
</evidence>
<evidence type="ECO:0000313" key="2">
    <source>
        <dbReference type="Proteomes" id="UP000241167"/>
    </source>
</evidence>
<dbReference type="OrthoDB" id="9807209at2"/>
<reference evidence="1 2" key="1">
    <citation type="submission" date="2018-03" db="EMBL/GenBank/DDBJ databases">
        <title>The draft genome of Sphingosinicella sp. GL-C-18.</title>
        <authorList>
            <person name="Liu L."/>
            <person name="Li L."/>
            <person name="Liang L."/>
            <person name="Zhang X."/>
            <person name="Wang T."/>
        </authorList>
    </citation>
    <scope>NUCLEOTIDE SEQUENCE [LARGE SCALE GENOMIC DNA]</scope>
    <source>
        <strain evidence="1 2">GL-C-18</strain>
    </source>
</reference>
<dbReference type="RefSeq" id="WP_106513762.1">
    <property type="nucleotide sequence ID" value="NZ_PXYI01000004.1"/>
</dbReference>
<dbReference type="AlphaFoldDB" id="A0A2P7QPI3"/>
<dbReference type="GO" id="GO:0016757">
    <property type="term" value="F:glycosyltransferase activity"/>
    <property type="evidence" value="ECO:0007669"/>
    <property type="project" value="TreeGrafter"/>
</dbReference>
<protein>
    <submittedName>
        <fullName evidence="1">Glycosyl transferase family 1</fullName>
    </submittedName>
</protein>
<dbReference type="EMBL" id="PXYI01000004">
    <property type="protein sequence ID" value="PSJ39867.1"/>
    <property type="molecule type" value="Genomic_DNA"/>
</dbReference>
<proteinExistence type="predicted"/>
<accession>A0A2P7QPI3</accession>
<dbReference type="PANTHER" id="PTHR12526:SF600">
    <property type="entry name" value="GLYCOSYL TRANSFERASE GROUP 1"/>
    <property type="match status" value="1"/>
</dbReference>
<dbReference type="Proteomes" id="UP000241167">
    <property type="component" value="Unassembled WGS sequence"/>
</dbReference>
<dbReference type="InterPro" id="IPR017521">
    <property type="entry name" value="Sugar_tfrase_PEP-CTERM_Stp1"/>
</dbReference>
<dbReference type="NCBIfam" id="TIGR03087">
    <property type="entry name" value="stp1"/>
    <property type="match status" value="1"/>
</dbReference>
<dbReference type="PANTHER" id="PTHR12526">
    <property type="entry name" value="GLYCOSYLTRANSFERASE"/>
    <property type="match status" value="1"/>
</dbReference>
<dbReference type="CDD" id="cd03801">
    <property type="entry name" value="GT4_PimA-like"/>
    <property type="match status" value="1"/>
</dbReference>
<sequence length="401" mass="43527">MSEILFLAHRIPFPPDRGDKIRSWNILKALAELGTVHLASFADDAADAAHLPALRAALGGRLGEAHVETRTTGKAKAGLRALITGKPVSLTLFDSGRMRRFVEHILADRPIGTVFAFSGQMAQFVPPGARLVMDFVDLDSAKFESYAEEGGPLAWIHRREARRLFAFERETAARAAISLFVSDAEAALFEGRAELPDADVRSLHNGVDLDFYDPQAVFPRMRRGEGPLLVFTGQMDYAPNVDAVRWFAETVLPAVPKARFAIVGRNPIEAVNRLGTDDRVLVTGAVPDTRTWIDAADLVVAPLRIARGVQNKVLEAMAMARPVIASPAAFEGIEAMPGRDLLVADGAEAQAKAIRQLLSDSVRAATIGAAARRRMQEAYHWDLRLAPLAVIVGTSMRAEAA</sequence>